<evidence type="ECO:0000313" key="3">
    <source>
        <dbReference type="Proteomes" id="UP001285441"/>
    </source>
</evidence>
<reference evidence="2" key="1">
    <citation type="journal article" date="2023" name="Mol. Phylogenet. Evol.">
        <title>Genome-scale phylogeny and comparative genomics of the fungal order Sordariales.</title>
        <authorList>
            <person name="Hensen N."/>
            <person name="Bonometti L."/>
            <person name="Westerberg I."/>
            <person name="Brannstrom I.O."/>
            <person name="Guillou S."/>
            <person name="Cros-Aarteil S."/>
            <person name="Calhoun S."/>
            <person name="Haridas S."/>
            <person name="Kuo A."/>
            <person name="Mondo S."/>
            <person name="Pangilinan J."/>
            <person name="Riley R."/>
            <person name="LaButti K."/>
            <person name="Andreopoulos B."/>
            <person name="Lipzen A."/>
            <person name="Chen C."/>
            <person name="Yan M."/>
            <person name="Daum C."/>
            <person name="Ng V."/>
            <person name="Clum A."/>
            <person name="Steindorff A."/>
            <person name="Ohm R.A."/>
            <person name="Martin F."/>
            <person name="Silar P."/>
            <person name="Natvig D.O."/>
            <person name="Lalanne C."/>
            <person name="Gautier V."/>
            <person name="Ament-Velasquez S.L."/>
            <person name="Kruys A."/>
            <person name="Hutchinson M.I."/>
            <person name="Powell A.J."/>
            <person name="Barry K."/>
            <person name="Miller A.N."/>
            <person name="Grigoriev I.V."/>
            <person name="Debuchy R."/>
            <person name="Gladieux P."/>
            <person name="Hiltunen Thoren M."/>
            <person name="Johannesson H."/>
        </authorList>
    </citation>
    <scope>NUCLEOTIDE SEQUENCE</scope>
    <source>
        <strain evidence="2">CBS 232.78</strain>
    </source>
</reference>
<dbReference type="EMBL" id="JAULSW010000006">
    <property type="protein sequence ID" value="KAK3377490.1"/>
    <property type="molecule type" value="Genomic_DNA"/>
</dbReference>
<evidence type="ECO:0000259" key="1">
    <source>
        <dbReference type="Pfam" id="PF13640"/>
    </source>
</evidence>
<accession>A0AAE0NBM5</accession>
<name>A0AAE0NBM5_9PEZI</name>
<dbReference type="InterPro" id="IPR044862">
    <property type="entry name" value="Pro_4_hyd_alph_FE2OG_OXY"/>
</dbReference>
<evidence type="ECO:0000313" key="2">
    <source>
        <dbReference type="EMBL" id="KAK3377490.1"/>
    </source>
</evidence>
<gene>
    <name evidence="2" type="ORF">B0H63DRAFT_435667</name>
</gene>
<reference evidence="2" key="2">
    <citation type="submission" date="2023-06" db="EMBL/GenBank/DDBJ databases">
        <authorList>
            <consortium name="Lawrence Berkeley National Laboratory"/>
            <person name="Haridas S."/>
            <person name="Hensen N."/>
            <person name="Bonometti L."/>
            <person name="Westerberg I."/>
            <person name="Brannstrom I.O."/>
            <person name="Guillou S."/>
            <person name="Cros-Aarteil S."/>
            <person name="Calhoun S."/>
            <person name="Kuo A."/>
            <person name="Mondo S."/>
            <person name="Pangilinan J."/>
            <person name="Riley R."/>
            <person name="LaButti K."/>
            <person name="Andreopoulos B."/>
            <person name="Lipzen A."/>
            <person name="Chen C."/>
            <person name="Yanf M."/>
            <person name="Daum C."/>
            <person name="Ng V."/>
            <person name="Clum A."/>
            <person name="Steindorff A."/>
            <person name="Ohm R."/>
            <person name="Martin F."/>
            <person name="Silar P."/>
            <person name="Natvig D."/>
            <person name="Lalanne C."/>
            <person name="Gautier V."/>
            <person name="Ament-velasquez S.L."/>
            <person name="Kruys A."/>
            <person name="Hutchinson M.I."/>
            <person name="Powell A.J."/>
            <person name="Barry K."/>
            <person name="Miller A.N."/>
            <person name="Grigoriev I.V."/>
            <person name="Debuchy R."/>
            <person name="Gladieux P."/>
            <person name="Thoren M.H."/>
            <person name="Johannesson H."/>
        </authorList>
    </citation>
    <scope>NUCLEOTIDE SEQUENCE</scope>
    <source>
        <strain evidence="2">CBS 232.78</strain>
    </source>
</reference>
<feature type="domain" description="Prolyl 4-hydroxylase alpha subunit Fe(2+) 2OG dioxygenase" evidence="1">
    <location>
        <begin position="167"/>
        <end position="261"/>
    </location>
</feature>
<dbReference type="PANTHER" id="PTHR33099">
    <property type="entry name" value="FE2OG DIOXYGENASE DOMAIN-CONTAINING PROTEIN"/>
    <property type="match status" value="1"/>
</dbReference>
<protein>
    <recommendedName>
        <fullName evidence="1">Prolyl 4-hydroxylase alpha subunit Fe(2+) 2OG dioxygenase domain-containing protein</fullName>
    </recommendedName>
</protein>
<comment type="caution">
    <text evidence="2">The sequence shown here is derived from an EMBL/GenBank/DDBJ whole genome shotgun (WGS) entry which is preliminary data.</text>
</comment>
<dbReference type="Proteomes" id="UP001285441">
    <property type="component" value="Unassembled WGS sequence"/>
</dbReference>
<dbReference type="PANTHER" id="PTHR33099:SF7">
    <property type="entry name" value="MYND-TYPE DOMAIN-CONTAINING PROTEIN"/>
    <property type="match status" value="1"/>
</dbReference>
<dbReference type="Pfam" id="PF13640">
    <property type="entry name" value="2OG-FeII_Oxy_3"/>
    <property type="match status" value="1"/>
</dbReference>
<proteinExistence type="predicted"/>
<keyword evidence="3" id="KW-1185">Reference proteome</keyword>
<organism evidence="2 3">
    <name type="scientific">Podospora didyma</name>
    <dbReference type="NCBI Taxonomy" id="330526"/>
    <lineage>
        <taxon>Eukaryota</taxon>
        <taxon>Fungi</taxon>
        <taxon>Dikarya</taxon>
        <taxon>Ascomycota</taxon>
        <taxon>Pezizomycotina</taxon>
        <taxon>Sordariomycetes</taxon>
        <taxon>Sordariomycetidae</taxon>
        <taxon>Sordariales</taxon>
        <taxon>Podosporaceae</taxon>
        <taxon>Podospora</taxon>
    </lineage>
</organism>
<sequence length="510" mass="55494">MSNQESPTGSVHEGLSKVISAELGSFVQSKSATFACGGSVSVDTTATEVGDDGEGLSCPPITIRWDSPADNDGSVNVNKITFPVDDSEFGYAELAKLAEDCEPASFGYKGQDILDDTYRKAIKMDRSVFSSDFCPYELGIIDTIAQVLLPNSGGMVSTKGVRAELYKLNIYSAPSGFFKSHVDTPRSESQFGSLVISLPCRHEGGQLVVRHAAHITTFDWSAPKADADKVPKIQWAAFYSDCEHEVLALTVGHRITLTYNLYYALGVGDLAKNSPAMDPQSLPLYQKVEDALANPEFMPNGGHLGVFLTHGYAHSTKEGRDALPAVLKGADMAVYSVFRAHGLNVQVRTVLHDTEMAECYEAEFPEKGKYVPFGRIGSLEDELVHTSAGGYCGYDWEMILEEYPHEVIKGIYWLMLPEEPGPDSELGDWSHAHEGRGVGFLHMFYGNEAEIDVMYTYAALLIEVPPAAGRPQVKVVVDDVYGGSPVDGQSDIGEETDAEDHLALVESFQC</sequence>
<dbReference type="AlphaFoldDB" id="A0AAE0NBM5"/>
<dbReference type="Gene3D" id="2.60.120.620">
    <property type="entry name" value="q2cbj1_9rhob like domain"/>
    <property type="match status" value="1"/>
</dbReference>